<reference evidence="1 2" key="1">
    <citation type="submission" date="2019-12" db="EMBL/GenBank/DDBJ databases">
        <title>Whole-genome analyses of novel actinobacteria.</title>
        <authorList>
            <person name="Sahin N."/>
            <person name="Saygin H."/>
        </authorList>
    </citation>
    <scope>NUCLEOTIDE SEQUENCE [LARGE SCALE GENOMIC DNA]</scope>
    <source>
        <strain evidence="1 2">KC615</strain>
    </source>
</reference>
<dbReference type="AlphaFoldDB" id="A0A6I4VVB0"/>
<evidence type="ECO:0000313" key="1">
    <source>
        <dbReference type="EMBL" id="MXQ55819.1"/>
    </source>
</evidence>
<keyword evidence="2" id="KW-1185">Reference proteome</keyword>
<dbReference type="Proteomes" id="UP000430692">
    <property type="component" value="Unassembled WGS sequence"/>
</dbReference>
<name>A0A6I4VVB0_9BACL</name>
<evidence type="ECO:0000313" key="2">
    <source>
        <dbReference type="Proteomes" id="UP000430692"/>
    </source>
</evidence>
<gene>
    <name evidence="1" type="ORF">GSM42_19240</name>
</gene>
<organism evidence="1 2">
    <name type="scientific">Shimazuella alba</name>
    <dbReference type="NCBI Taxonomy" id="2690964"/>
    <lineage>
        <taxon>Bacteria</taxon>
        <taxon>Bacillati</taxon>
        <taxon>Bacillota</taxon>
        <taxon>Bacilli</taxon>
        <taxon>Bacillales</taxon>
        <taxon>Thermoactinomycetaceae</taxon>
        <taxon>Shimazuella</taxon>
    </lineage>
</organism>
<comment type="caution">
    <text evidence="1">The sequence shown here is derived from an EMBL/GenBank/DDBJ whole genome shotgun (WGS) entry which is preliminary data.</text>
</comment>
<accession>A0A6I4VVB0</accession>
<protein>
    <submittedName>
        <fullName evidence="1">Uncharacterized protein</fullName>
    </submittedName>
</protein>
<proteinExistence type="predicted"/>
<dbReference type="EMBL" id="WUUL01000019">
    <property type="protein sequence ID" value="MXQ55819.1"/>
    <property type="molecule type" value="Genomic_DNA"/>
</dbReference>
<dbReference type="RefSeq" id="WP_160803168.1">
    <property type="nucleotide sequence ID" value="NZ_WUUL01000019.1"/>
</dbReference>
<sequence>MTGVLNKTDIRDVVENAADRIIEERVRGEIAFLNESMVPGGEIFEEVKKVYLAEAERWGINANNTKKLADGHTAAVINSVLTRLLRKAFGG</sequence>